<reference evidence="2" key="1">
    <citation type="journal article" date="2021" name="Front. Microbiol.">
        <title>Comprehensive Comparative Genomics and Phenotyping of Methylobacterium Species.</title>
        <authorList>
            <person name="Alessa O."/>
            <person name="Ogura Y."/>
            <person name="Fujitani Y."/>
            <person name="Takami H."/>
            <person name="Hayashi T."/>
            <person name="Sahin N."/>
            <person name="Tani A."/>
        </authorList>
    </citation>
    <scope>NUCLEOTIDE SEQUENCE</scope>
    <source>
        <strain evidence="2">LMG 23639</strain>
    </source>
</reference>
<feature type="compositionally biased region" description="Basic and acidic residues" evidence="1">
    <location>
        <begin position="261"/>
        <end position="279"/>
    </location>
</feature>
<comment type="caution">
    <text evidence="2">The sequence shown here is derived from an EMBL/GenBank/DDBJ whole genome shotgun (WGS) entry which is preliminary data.</text>
</comment>
<protein>
    <submittedName>
        <fullName evidence="2">Uncharacterized protein</fullName>
    </submittedName>
</protein>
<dbReference type="Proteomes" id="UP001055102">
    <property type="component" value="Unassembled WGS sequence"/>
</dbReference>
<evidence type="ECO:0000256" key="1">
    <source>
        <dbReference type="SAM" id="MobiDB-lite"/>
    </source>
</evidence>
<dbReference type="EMBL" id="BPQR01000007">
    <property type="protein sequence ID" value="GJE05094.1"/>
    <property type="molecule type" value="Genomic_DNA"/>
</dbReference>
<feature type="region of interest" description="Disordered" evidence="1">
    <location>
        <begin position="1"/>
        <end position="24"/>
    </location>
</feature>
<feature type="compositionally biased region" description="Basic and acidic residues" evidence="1">
    <location>
        <begin position="110"/>
        <end position="137"/>
    </location>
</feature>
<feature type="compositionally biased region" description="Basic and acidic residues" evidence="1">
    <location>
        <begin position="196"/>
        <end position="225"/>
    </location>
</feature>
<evidence type="ECO:0000313" key="2">
    <source>
        <dbReference type="EMBL" id="GJE05094.1"/>
    </source>
</evidence>
<feature type="compositionally biased region" description="Basic and acidic residues" evidence="1">
    <location>
        <begin position="238"/>
        <end position="247"/>
    </location>
</feature>
<keyword evidence="3" id="KW-1185">Reference proteome</keyword>
<gene>
    <name evidence="2" type="ORF">AOPFMNJM_0391</name>
</gene>
<name>A0ABQ4STI5_9HYPH</name>
<reference evidence="2" key="2">
    <citation type="submission" date="2021-08" db="EMBL/GenBank/DDBJ databases">
        <authorList>
            <person name="Tani A."/>
            <person name="Ola A."/>
            <person name="Ogura Y."/>
            <person name="Katsura K."/>
            <person name="Hayashi T."/>
        </authorList>
    </citation>
    <scope>NUCLEOTIDE SEQUENCE</scope>
    <source>
        <strain evidence="2">LMG 23639</strain>
    </source>
</reference>
<evidence type="ECO:0000313" key="3">
    <source>
        <dbReference type="Proteomes" id="UP001055102"/>
    </source>
</evidence>
<sequence length="320" mass="33351">MVRPGDVAGVQPLGLEGAAGGEGRRGAGIGQAVLAAAPGAPGIHPVGERVAAAHRELRQGAERDDAEAGLVLALVPRRAAGGRVRGMARGEVELVLLVVEARADAAGAGEAEHRDAGIDEADQRRRGPRDRPDDGAGGRHQRIAGHASEAGGQRPAGGRRQGTRHGARRAEADDPERDAQAAVRQVTLAHQAQAPERWRQGEGERAEPEHLHGEIGDDRAGKPEHVVGGVVGGVVEARVLDRPGGERHRQRHGAGEEDEPAELRQPPRQERTQRVDDGVVGRCGAAKRAHAGPAAMGRAKGTRQGDSCSLEARADPLTAV</sequence>
<organism evidence="2 3">
    <name type="scientific">Methylobacterium jeotgali</name>
    <dbReference type="NCBI Taxonomy" id="381630"/>
    <lineage>
        <taxon>Bacteria</taxon>
        <taxon>Pseudomonadati</taxon>
        <taxon>Pseudomonadota</taxon>
        <taxon>Alphaproteobacteria</taxon>
        <taxon>Hyphomicrobiales</taxon>
        <taxon>Methylobacteriaceae</taxon>
        <taxon>Methylobacterium</taxon>
    </lineage>
</organism>
<accession>A0ABQ4STI5</accession>
<feature type="region of interest" description="Disordered" evidence="1">
    <location>
        <begin position="105"/>
        <end position="320"/>
    </location>
</feature>
<proteinExistence type="predicted"/>